<evidence type="ECO:0000313" key="2">
    <source>
        <dbReference type="Proteomes" id="UP000003835"/>
    </source>
</evidence>
<name>B4VHD7_9CYAN</name>
<evidence type="ECO:0000313" key="1">
    <source>
        <dbReference type="EMBL" id="EDX78570.1"/>
    </source>
</evidence>
<dbReference type="STRING" id="118168.MC7420_7223"/>
<protein>
    <submittedName>
        <fullName evidence="1">Uncharacterized protein</fullName>
    </submittedName>
</protein>
<accession>B4VHD7</accession>
<organism evidence="1 2">
    <name type="scientific">Coleofasciculus chthonoplastes PCC 7420</name>
    <dbReference type="NCBI Taxonomy" id="118168"/>
    <lineage>
        <taxon>Bacteria</taxon>
        <taxon>Bacillati</taxon>
        <taxon>Cyanobacteriota</taxon>
        <taxon>Cyanophyceae</taxon>
        <taxon>Coleofasciculales</taxon>
        <taxon>Coleofasciculaceae</taxon>
        <taxon>Coleofasciculus</taxon>
    </lineage>
</organism>
<dbReference type="Proteomes" id="UP000003835">
    <property type="component" value="Unassembled WGS sequence"/>
</dbReference>
<dbReference type="HOGENOM" id="CLU_3214791_0_0_3"/>
<keyword evidence="2" id="KW-1185">Reference proteome</keyword>
<gene>
    <name evidence="1" type="ORF">MC7420_7223</name>
</gene>
<reference evidence="1 2" key="1">
    <citation type="submission" date="2008-07" db="EMBL/GenBank/DDBJ databases">
        <authorList>
            <person name="Tandeau de Marsac N."/>
            <person name="Ferriera S."/>
            <person name="Johnson J."/>
            <person name="Kravitz S."/>
            <person name="Beeson K."/>
            <person name="Sutton G."/>
            <person name="Rogers Y.-H."/>
            <person name="Friedman R."/>
            <person name="Frazier M."/>
            <person name="Venter J.C."/>
        </authorList>
    </citation>
    <scope>NUCLEOTIDE SEQUENCE [LARGE SCALE GENOMIC DNA]</scope>
    <source>
        <strain evidence="1 2">PCC 7420</strain>
    </source>
</reference>
<proteinExistence type="predicted"/>
<dbReference type="AlphaFoldDB" id="B4VHD7"/>
<sequence length="44" mass="4932">MRSPIAVGWVDAPKANIHSHPTSMQNKRDRCSLKFKAITLLIQA</sequence>
<dbReference type="EMBL" id="DS989841">
    <property type="protein sequence ID" value="EDX78570.1"/>
    <property type="molecule type" value="Genomic_DNA"/>
</dbReference>